<dbReference type="OrthoDB" id="9813892at2"/>
<proteinExistence type="predicted"/>
<dbReference type="KEGG" id="ark:D6B99_15115"/>
<dbReference type="InterPro" id="IPR015943">
    <property type="entry name" value="WD40/YVTN_repeat-like_dom_sf"/>
</dbReference>
<evidence type="ECO:0000313" key="3">
    <source>
        <dbReference type="Proteomes" id="UP000266118"/>
    </source>
</evidence>
<dbReference type="AlphaFoldDB" id="A0A386HSZ8"/>
<feature type="signal peptide" evidence="1">
    <location>
        <begin position="1"/>
        <end position="20"/>
    </location>
</feature>
<dbReference type="Gene3D" id="2.130.10.10">
    <property type="entry name" value="YVTN repeat-like/Quinoprotein amine dehydrogenase"/>
    <property type="match status" value="2"/>
</dbReference>
<dbReference type="Proteomes" id="UP000266118">
    <property type="component" value="Chromosome"/>
</dbReference>
<keyword evidence="1" id="KW-0732">Signal</keyword>
<organism evidence="2 3">
    <name type="scientific">Arachidicoccus soli</name>
    <dbReference type="NCBI Taxonomy" id="2341117"/>
    <lineage>
        <taxon>Bacteria</taxon>
        <taxon>Pseudomonadati</taxon>
        <taxon>Bacteroidota</taxon>
        <taxon>Chitinophagia</taxon>
        <taxon>Chitinophagales</taxon>
        <taxon>Chitinophagaceae</taxon>
        <taxon>Arachidicoccus</taxon>
    </lineage>
</organism>
<name>A0A386HSZ8_9BACT</name>
<dbReference type="SUPFAM" id="SSF50939">
    <property type="entry name" value="Sialidases"/>
    <property type="match status" value="1"/>
</dbReference>
<gene>
    <name evidence="2" type="ORF">D6B99_15115</name>
</gene>
<evidence type="ECO:0000313" key="2">
    <source>
        <dbReference type="EMBL" id="AYD48822.1"/>
    </source>
</evidence>
<keyword evidence="3" id="KW-1185">Reference proteome</keyword>
<reference evidence="2 3" key="1">
    <citation type="submission" date="2018-09" db="EMBL/GenBank/DDBJ databases">
        <title>Arachidicoccus sp. nov., a bacterium isolated from soil.</title>
        <authorList>
            <person name="Weon H.-Y."/>
            <person name="Kwon S.-W."/>
            <person name="Lee S.A."/>
        </authorList>
    </citation>
    <scope>NUCLEOTIDE SEQUENCE [LARGE SCALE GENOMIC DNA]</scope>
    <source>
        <strain evidence="2 3">KIS59-12</strain>
    </source>
</reference>
<evidence type="ECO:0000256" key="1">
    <source>
        <dbReference type="SAM" id="SignalP"/>
    </source>
</evidence>
<dbReference type="PANTHER" id="PTHR47199:SF2">
    <property type="entry name" value="PHOTOSYSTEM II STABILITY_ASSEMBLY FACTOR HCF136, CHLOROPLASTIC"/>
    <property type="match status" value="1"/>
</dbReference>
<dbReference type="InterPro" id="IPR036278">
    <property type="entry name" value="Sialidase_sf"/>
</dbReference>
<accession>A0A386HSZ8</accession>
<dbReference type="EMBL" id="CP032489">
    <property type="protein sequence ID" value="AYD48822.1"/>
    <property type="molecule type" value="Genomic_DNA"/>
</dbReference>
<sequence>MNMKKMILAFLLIYSLQLFAQKGTIKIIHHGTKTNLRGLSICKDAIWVSGSKGKIAKSMDGGKSWQWHLVKGFERADLRDIQAFDKNTAIVMAIDSPAYILKTTDGGKNWKTVYQNNTSGMFLDAMDFSNHRNGIVVGDPIHGKIFLATTKNEGETWKFINPNISANIQKGEAFFAASGSNIVLLKTNNFHLISGGIKSRYFTKNKVCILPMMQGKETTGANAIAVYKNNIAITGGDFMEPNRNDSCFCFSNNNGNNWQRPTIAPNGYRSDVIFINKNTLICCGLTGVDISKDGGNTWENISHQSFNTCRYSKKLNAVFFIGQNGVIGKLLL</sequence>
<protein>
    <submittedName>
        <fullName evidence="2">Oxidoreductase</fullName>
    </submittedName>
</protein>
<feature type="chain" id="PRO_5017389189" evidence="1">
    <location>
        <begin position="21"/>
        <end position="332"/>
    </location>
</feature>
<dbReference type="PANTHER" id="PTHR47199">
    <property type="entry name" value="PHOTOSYSTEM II STABILITY/ASSEMBLY FACTOR HCF136, CHLOROPLASTIC"/>
    <property type="match status" value="1"/>
</dbReference>